<reference evidence="2" key="1">
    <citation type="submission" date="2022-08" db="EMBL/GenBank/DDBJ databases">
        <title>Genomic Encyclopedia of Type Strains, Phase V (KMG-V): Genome sequencing to study the core and pangenomes of soil and plant-associated prokaryotes.</title>
        <authorList>
            <person name="Whitman W."/>
        </authorList>
    </citation>
    <scope>NUCLEOTIDE SEQUENCE</scope>
    <source>
        <strain evidence="2">0</strain>
    </source>
</reference>
<proteinExistence type="predicted"/>
<evidence type="ECO:0000313" key="2">
    <source>
        <dbReference type="EMBL" id="MCS3676793.1"/>
    </source>
</evidence>
<sequence length="354" mass="37417">MGKYIILIVFAAAAGLAALGAESNSSAQDSSAERSERQGVVLARQIARSVFNDGVSEVQRTFDTVGDKVEEGTHEQGTYRLQFDAASAAGGKTVDLTAEGTYGEHTYQIQATVRKDTTVSSVLNAVTASTPVNFSVQGGGCSGGPCVSGLDAGGRTNRHGITLPHGEDAEAVCDEFHGGGYDSSTATNVEGTSGGCDVQVRTSAHDDWVENQMDQMSQTIQDAIADGNPDVTECTGCDLKNFSDSQNDGILYVTNGEFTVSGDRQWNGLVFVANGGTIRFNGGGDSRNINGGLVLQDWATYEQKNKDDEFSMNGGNAVQFNSDQLLKYIDTLPSIESTTTVVTDRTSRLLQKGE</sequence>
<dbReference type="AlphaFoldDB" id="A0A9X2PZC4"/>
<protein>
    <submittedName>
        <fullName evidence="2">Uncharacterized protein</fullName>
    </submittedName>
</protein>
<gene>
    <name evidence="2" type="ORF">GGP71_000700</name>
</gene>
<keyword evidence="1" id="KW-0732">Signal</keyword>
<evidence type="ECO:0000256" key="1">
    <source>
        <dbReference type="SAM" id="SignalP"/>
    </source>
</evidence>
<dbReference type="RefSeq" id="WP_259079486.1">
    <property type="nucleotide sequence ID" value="NZ_JANUAU010000002.1"/>
</dbReference>
<organism evidence="2 3">
    <name type="scientific">Salinibacter ruber</name>
    <dbReference type="NCBI Taxonomy" id="146919"/>
    <lineage>
        <taxon>Bacteria</taxon>
        <taxon>Pseudomonadati</taxon>
        <taxon>Rhodothermota</taxon>
        <taxon>Rhodothermia</taxon>
        <taxon>Rhodothermales</taxon>
        <taxon>Salinibacteraceae</taxon>
        <taxon>Salinibacter</taxon>
    </lineage>
</organism>
<feature type="chain" id="PRO_5040915323" evidence="1">
    <location>
        <begin position="28"/>
        <end position="354"/>
    </location>
</feature>
<comment type="caution">
    <text evidence="2">The sequence shown here is derived from an EMBL/GenBank/DDBJ whole genome shotgun (WGS) entry which is preliminary data.</text>
</comment>
<accession>A0A9X2PZC4</accession>
<evidence type="ECO:0000313" key="3">
    <source>
        <dbReference type="Proteomes" id="UP001155027"/>
    </source>
</evidence>
<dbReference type="Proteomes" id="UP001155027">
    <property type="component" value="Unassembled WGS sequence"/>
</dbReference>
<feature type="signal peptide" evidence="1">
    <location>
        <begin position="1"/>
        <end position="27"/>
    </location>
</feature>
<dbReference type="EMBL" id="JANUAU010000002">
    <property type="protein sequence ID" value="MCS3676793.1"/>
    <property type="molecule type" value="Genomic_DNA"/>
</dbReference>
<name>A0A9X2PZC4_9BACT</name>